<sequence length="194" mass="22165">MTDLLIPNLISLLSSLLQRVAECNDLNRPLHTQKLSIFYGLIRPDISIQNYLERIFRYANCSPSCYVVAYVYLDRFVKKQPYLPINSFNVHRLLVASVLVSIKFMEDICYDNAYYARVGGISTAEINLLEVDFLFGLGFQLNVTIDTFCDYCTYLQTEMLLRFPPLCSLPPVPVVGADHYSINDDHLHPSQLAV</sequence>
<comment type="caution">
    <text evidence="5">The sequence shown here is derived from an EMBL/GenBank/DDBJ whole genome shotgun (WGS) entry which is preliminary data.</text>
</comment>
<keyword evidence="6" id="KW-1185">Reference proteome</keyword>
<feature type="signal peptide" evidence="4">
    <location>
        <begin position="1"/>
        <end position="23"/>
    </location>
</feature>
<dbReference type="PANTHER" id="PTHR15615">
    <property type="match status" value="1"/>
</dbReference>
<keyword evidence="4" id="KW-0732">Signal</keyword>
<organism evidence="5 6">
    <name type="scientific">Mikania micrantha</name>
    <name type="common">bitter vine</name>
    <dbReference type="NCBI Taxonomy" id="192012"/>
    <lineage>
        <taxon>Eukaryota</taxon>
        <taxon>Viridiplantae</taxon>
        <taxon>Streptophyta</taxon>
        <taxon>Embryophyta</taxon>
        <taxon>Tracheophyta</taxon>
        <taxon>Spermatophyta</taxon>
        <taxon>Magnoliopsida</taxon>
        <taxon>eudicotyledons</taxon>
        <taxon>Gunneridae</taxon>
        <taxon>Pentapetalae</taxon>
        <taxon>asterids</taxon>
        <taxon>campanulids</taxon>
        <taxon>Asterales</taxon>
        <taxon>Asteraceae</taxon>
        <taxon>Asteroideae</taxon>
        <taxon>Heliantheae alliance</taxon>
        <taxon>Eupatorieae</taxon>
        <taxon>Mikania</taxon>
    </lineage>
</organism>
<dbReference type="EMBL" id="SZYD01000001">
    <property type="protein sequence ID" value="KAD7480316.1"/>
    <property type="molecule type" value="Genomic_DNA"/>
</dbReference>
<dbReference type="InterPro" id="IPR036915">
    <property type="entry name" value="Cyclin-like_sf"/>
</dbReference>
<proteinExistence type="inferred from homology"/>
<dbReference type="PANTHER" id="PTHR15615:SF101">
    <property type="entry name" value="CYCLIN-U4-1"/>
    <property type="match status" value="1"/>
</dbReference>
<gene>
    <name evidence="5" type="ORF">E3N88_03452</name>
</gene>
<keyword evidence="3" id="KW-0131">Cell cycle</keyword>
<dbReference type="Pfam" id="PF08613">
    <property type="entry name" value="Cyclin"/>
    <property type="match status" value="1"/>
</dbReference>
<name>A0A5N6Q8D0_9ASTR</name>
<dbReference type="AlphaFoldDB" id="A0A5N6Q8D0"/>
<evidence type="ECO:0000256" key="1">
    <source>
        <dbReference type="ARBA" id="ARBA00007215"/>
    </source>
</evidence>
<accession>A0A5N6Q8D0</accession>
<dbReference type="InterPro" id="IPR013922">
    <property type="entry name" value="Cyclin_PHO80-like"/>
</dbReference>
<reference evidence="5 6" key="1">
    <citation type="submission" date="2019-05" db="EMBL/GenBank/DDBJ databases">
        <title>Mikania micrantha, genome provides insights into the molecular mechanism of rapid growth.</title>
        <authorList>
            <person name="Liu B."/>
        </authorList>
    </citation>
    <scope>NUCLEOTIDE SEQUENCE [LARGE SCALE GENOMIC DNA]</scope>
    <source>
        <strain evidence="5">NLD-2019</strain>
        <tissue evidence="5">Leaf</tissue>
    </source>
</reference>
<evidence type="ECO:0000256" key="4">
    <source>
        <dbReference type="SAM" id="SignalP"/>
    </source>
</evidence>
<protein>
    <recommendedName>
        <fullName evidence="7">Cyclin</fullName>
    </recommendedName>
</protein>
<evidence type="ECO:0000256" key="2">
    <source>
        <dbReference type="ARBA" id="ARBA00022618"/>
    </source>
</evidence>
<dbReference type="SUPFAM" id="SSF47954">
    <property type="entry name" value="Cyclin-like"/>
    <property type="match status" value="1"/>
</dbReference>
<dbReference type="OrthoDB" id="337735at2759"/>
<evidence type="ECO:0000313" key="6">
    <source>
        <dbReference type="Proteomes" id="UP000326396"/>
    </source>
</evidence>
<evidence type="ECO:0000313" key="5">
    <source>
        <dbReference type="EMBL" id="KAD7480316.1"/>
    </source>
</evidence>
<feature type="chain" id="PRO_5024455727" description="Cyclin" evidence="4">
    <location>
        <begin position="24"/>
        <end position="194"/>
    </location>
</feature>
<comment type="similarity">
    <text evidence="1">Belongs to the cyclin family. Cyclin U/P subfamily.</text>
</comment>
<dbReference type="Proteomes" id="UP000326396">
    <property type="component" value="Linkage Group LG1"/>
</dbReference>
<dbReference type="GO" id="GO:0051301">
    <property type="term" value="P:cell division"/>
    <property type="evidence" value="ECO:0007669"/>
    <property type="project" value="UniProtKB-KW"/>
</dbReference>
<dbReference type="Gene3D" id="1.10.472.10">
    <property type="entry name" value="Cyclin-like"/>
    <property type="match status" value="1"/>
</dbReference>
<dbReference type="GO" id="GO:0019901">
    <property type="term" value="F:protein kinase binding"/>
    <property type="evidence" value="ECO:0007669"/>
    <property type="project" value="InterPro"/>
</dbReference>
<keyword evidence="2" id="KW-0132">Cell division</keyword>
<evidence type="ECO:0008006" key="7">
    <source>
        <dbReference type="Google" id="ProtNLM"/>
    </source>
</evidence>
<evidence type="ECO:0000256" key="3">
    <source>
        <dbReference type="ARBA" id="ARBA00023306"/>
    </source>
</evidence>